<evidence type="ECO:0000256" key="3">
    <source>
        <dbReference type="ARBA" id="ARBA00022692"/>
    </source>
</evidence>
<sequence>MQIAAPLFNRLTDKIFKSNSVKNLFIYSSGALFLKGIGFFLIPLYTSLLAPSDYGKLELLTTIATVLGILFSFGLSQVVFIEYFHLDAKGKREIIQQITCAYTYLALPLFALAGVLLVFFGNAAFEQNVGPFIVALVLLQSFCSFYQNTFFALLQIVKKALTLKSITSSRWPFPSSGLYIASD</sequence>
<proteinExistence type="predicted"/>
<dbReference type="Pfam" id="PF01943">
    <property type="entry name" value="Polysacc_synt"/>
    <property type="match status" value="1"/>
</dbReference>
<feature type="transmembrane region" description="Helical" evidence="6">
    <location>
        <begin position="132"/>
        <end position="154"/>
    </location>
</feature>
<dbReference type="InterPro" id="IPR050833">
    <property type="entry name" value="Poly_Biosynth_Transport"/>
</dbReference>
<organism evidence="7 8">
    <name type="scientific">Pontibacter flavimaris</name>
    <dbReference type="NCBI Taxonomy" id="1797110"/>
    <lineage>
        <taxon>Bacteria</taxon>
        <taxon>Pseudomonadati</taxon>
        <taxon>Bacteroidota</taxon>
        <taxon>Cytophagia</taxon>
        <taxon>Cytophagales</taxon>
        <taxon>Hymenobacteraceae</taxon>
        <taxon>Pontibacter</taxon>
    </lineage>
</organism>
<dbReference type="PANTHER" id="PTHR30250:SF11">
    <property type="entry name" value="O-ANTIGEN TRANSPORTER-RELATED"/>
    <property type="match status" value="1"/>
</dbReference>
<dbReference type="GO" id="GO:0005886">
    <property type="term" value="C:plasma membrane"/>
    <property type="evidence" value="ECO:0007669"/>
    <property type="project" value="UniProtKB-SubCell"/>
</dbReference>
<keyword evidence="2" id="KW-1003">Cell membrane</keyword>
<evidence type="ECO:0008006" key="9">
    <source>
        <dbReference type="Google" id="ProtNLM"/>
    </source>
</evidence>
<keyword evidence="4 6" id="KW-1133">Transmembrane helix</keyword>
<comment type="caution">
    <text evidence="7">The sequence shown here is derived from an EMBL/GenBank/DDBJ whole genome shotgun (WGS) entry which is preliminary data.</text>
</comment>
<dbReference type="InterPro" id="IPR002797">
    <property type="entry name" value="Polysacc_synth"/>
</dbReference>
<evidence type="ECO:0000256" key="5">
    <source>
        <dbReference type="ARBA" id="ARBA00023136"/>
    </source>
</evidence>
<evidence type="ECO:0000256" key="1">
    <source>
        <dbReference type="ARBA" id="ARBA00004651"/>
    </source>
</evidence>
<dbReference type="AlphaFoldDB" id="A0A1Q5PBM4"/>
<feature type="transmembrane region" description="Helical" evidence="6">
    <location>
        <begin position="57"/>
        <end position="80"/>
    </location>
</feature>
<gene>
    <name evidence="7" type="ORF">A3841_01415</name>
</gene>
<keyword evidence="3 6" id="KW-0812">Transmembrane</keyword>
<dbReference type="Proteomes" id="UP000186551">
    <property type="component" value="Unassembled WGS sequence"/>
</dbReference>
<accession>A0A1Q5PBM4</accession>
<reference evidence="7 8" key="1">
    <citation type="submission" date="2016-03" db="EMBL/GenBank/DDBJ databases">
        <title>Genome sequence of Pontibacter sp. nov., of the family cytophagaceae, isolated from marine sediment of the Yellow Sea, China.</title>
        <authorList>
            <person name="Zhang G."/>
            <person name="Zhang R."/>
        </authorList>
    </citation>
    <scope>NUCLEOTIDE SEQUENCE [LARGE SCALE GENOMIC DNA]</scope>
    <source>
        <strain evidence="7 8">S10-8</strain>
    </source>
</reference>
<name>A0A1Q5PBM4_9BACT</name>
<comment type="subcellular location">
    <subcellularLocation>
        <location evidence="1">Cell membrane</location>
        <topology evidence="1">Multi-pass membrane protein</topology>
    </subcellularLocation>
</comment>
<evidence type="ECO:0000256" key="4">
    <source>
        <dbReference type="ARBA" id="ARBA00022989"/>
    </source>
</evidence>
<evidence type="ECO:0000313" key="8">
    <source>
        <dbReference type="Proteomes" id="UP000186551"/>
    </source>
</evidence>
<evidence type="ECO:0000256" key="2">
    <source>
        <dbReference type="ARBA" id="ARBA00022475"/>
    </source>
</evidence>
<keyword evidence="5 6" id="KW-0472">Membrane</keyword>
<dbReference type="PANTHER" id="PTHR30250">
    <property type="entry name" value="PST FAMILY PREDICTED COLANIC ACID TRANSPORTER"/>
    <property type="match status" value="1"/>
</dbReference>
<evidence type="ECO:0000256" key="6">
    <source>
        <dbReference type="SAM" id="Phobius"/>
    </source>
</evidence>
<feature type="transmembrane region" description="Helical" evidence="6">
    <location>
        <begin position="24"/>
        <end position="45"/>
    </location>
</feature>
<dbReference type="STRING" id="1797110.A3841_01415"/>
<feature type="transmembrane region" description="Helical" evidence="6">
    <location>
        <begin position="101"/>
        <end position="120"/>
    </location>
</feature>
<protein>
    <recommendedName>
        <fullName evidence="9">Polysaccharide biosynthesis protein</fullName>
    </recommendedName>
</protein>
<evidence type="ECO:0000313" key="7">
    <source>
        <dbReference type="EMBL" id="OKL39628.1"/>
    </source>
</evidence>
<dbReference type="EMBL" id="LVWA01000008">
    <property type="protein sequence ID" value="OKL39628.1"/>
    <property type="molecule type" value="Genomic_DNA"/>
</dbReference>
<dbReference type="RefSeq" id="WP_073852967.1">
    <property type="nucleotide sequence ID" value="NZ_LVWA01000008.1"/>
</dbReference>
<keyword evidence="8" id="KW-1185">Reference proteome</keyword>